<keyword evidence="8" id="KW-1003">Cell membrane</keyword>
<dbReference type="Pfam" id="PF04413">
    <property type="entry name" value="Glycos_transf_N"/>
    <property type="match status" value="1"/>
</dbReference>
<evidence type="ECO:0000256" key="8">
    <source>
        <dbReference type="RuleBase" id="RU365103"/>
    </source>
</evidence>
<reference evidence="10 11" key="1">
    <citation type="journal article" date="2014" name="ISME J.">
        <title>Adaptation of an abundant Roseobacter RCA organism to pelagic systems revealed by genomic and transcriptomic analyses.</title>
        <authorList>
            <person name="Voget S."/>
            <person name="Wemheuer B."/>
            <person name="Brinkhoff T."/>
            <person name="Vollmers J."/>
            <person name="Dietrich S."/>
            <person name="Giebel H.A."/>
            <person name="Beardsley C."/>
            <person name="Sardemann C."/>
            <person name="Bakenhus I."/>
            <person name="Billerbeck S."/>
            <person name="Daniel R."/>
            <person name="Simon M."/>
        </authorList>
    </citation>
    <scope>NUCLEOTIDE SEQUENCE [LARGE SCALE GENOMIC DNA]</scope>
    <source>
        <strain evidence="10 11">RCA23</strain>
    </source>
</reference>
<dbReference type="EC" id="2.4.99.12" evidence="3 8"/>
<protein>
    <recommendedName>
        <fullName evidence="4 8">3-deoxy-D-manno-octulosonic acid transferase</fullName>
        <shortName evidence="8">Kdo transferase</shortName>
        <ecNumber evidence="3 8">2.4.99.12</ecNumber>
    </recommendedName>
    <alternativeName>
        <fullName evidence="6 8">Lipid IV(A) 3-deoxy-D-manno-octulosonic acid transferase</fullName>
    </alternativeName>
</protein>
<keyword evidence="10" id="KW-0328">Glycosyltransferase</keyword>
<keyword evidence="5 8" id="KW-0808">Transferase</keyword>
<dbReference type="PANTHER" id="PTHR42755:SF1">
    <property type="entry name" value="3-DEOXY-D-MANNO-OCTULOSONIC ACID TRANSFERASE, MITOCHONDRIAL-RELATED"/>
    <property type="match status" value="1"/>
</dbReference>
<evidence type="ECO:0000256" key="3">
    <source>
        <dbReference type="ARBA" id="ARBA00012621"/>
    </source>
</evidence>
<dbReference type="Gene3D" id="3.40.50.11720">
    <property type="entry name" value="3-Deoxy-D-manno-octulosonic-acid transferase, N-terminal domain"/>
    <property type="match status" value="1"/>
</dbReference>
<dbReference type="PANTHER" id="PTHR42755">
    <property type="entry name" value="3-DEOXY-MANNO-OCTULOSONATE CYTIDYLYLTRANSFERASE"/>
    <property type="match status" value="1"/>
</dbReference>
<keyword evidence="8" id="KW-0472">Membrane</keyword>
<organism evidence="10 11">
    <name type="scientific">Planktomarina temperata RCA23</name>
    <dbReference type="NCBI Taxonomy" id="666509"/>
    <lineage>
        <taxon>Bacteria</taxon>
        <taxon>Pseudomonadati</taxon>
        <taxon>Pseudomonadota</taxon>
        <taxon>Alphaproteobacteria</taxon>
        <taxon>Rhodobacterales</taxon>
        <taxon>Paracoccaceae</taxon>
        <taxon>Planktomarina</taxon>
    </lineage>
</organism>
<dbReference type="InterPro" id="IPR038107">
    <property type="entry name" value="Glycos_transf_N_sf"/>
</dbReference>
<evidence type="ECO:0000256" key="7">
    <source>
        <dbReference type="ARBA" id="ARBA00049183"/>
    </source>
</evidence>
<dbReference type="EMBL" id="CP003984">
    <property type="protein sequence ID" value="AII85614.1"/>
    <property type="molecule type" value="Genomic_DNA"/>
</dbReference>
<proteinExistence type="inferred from homology"/>
<name>A0AAN0VH36_9RHOB</name>
<sequence>MTTETRTDHPLIWAHANTPAAVDAVREVLMRAKLSEPTLSYVLTAPDSEVTYAPDVVVLDEADSQAGLAWLSQSSPDLCLWAEASVASALFGLNHRRSIPTLLINAETRPLWSRTWLWRKTIARQTLKPVFYAFVASAASTGSLRNLGLPARNIEVLGPLLGGVLAPGCDESERDRIGEILAGRPVWFAHRVPHQEMRVVIDAFMQAQRKAHRMLLILDFLDPAGTEDCLALCAELGLTVHARAEEGEPDSRTQVFLAESGEDTGLWYRLAALAYMGGSLTSGDVPNPMVAAALGSAVVHGPAIGQNQHAYDRLREAGATQPLETAQDLSRRVAALMEPDQCAEMAAAGWEAVSEGAEVTDRLVEITLQKLGLGEAQQ</sequence>
<accession>A0AAN0VH36</accession>
<evidence type="ECO:0000313" key="10">
    <source>
        <dbReference type="EMBL" id="AII85614.1"/>
    </source>
</evidence>
<evidence type="ECO:0000256" key="1">
    <source>
        <dbReference type="ARBA" id="ARBA00003394"/>
    </source>
</evidence>
<dbReference type="AlphaFoldDB" id="A0AAN0VH36"/>
<dbReference type="GO" id="GO:0009245">
    <property type="term" value="P:lipid A biosynthetic process"/>
    <property type="evidence" value="ECO:0007669"/>
    <property type="project" value="TreeGrafter"/>
</dbReference>
<evidence type="ECO:0000259" key="9">
    <source>
        <dbReference type="Pfam" id="PF04413"/>
    </source>
</evidence>
<dbReference type="GeneID" id="93366970"/>
<evidence type="ECO:0000256" key="2">
    <source>
        <dbReference type="ARBA" id="ARBA00004713"/>
    </source>
</evidence>
<feature type="domain" description="3-deoxy-D-manno-octulosonic-acid transferase N-terminal" evidence="9">
    <location>
        <begin position="69"/>
        <end position="159"/>
    </location>
</feature>
<dbReference type="InterPro" id="IPR007507">
    <property type="entry name" value="Glycos_transf_N"/>
</dbReference>
<gene>
    <name evidence="10" type="ORF">RCA23_c00410</name>
</gene>
<comment type="pathway">
    <text evidence="2 8">Bacterial outer membrane biogenesis; LPS core biosynthesis.</text>
</comment>
<evidence type="ECO:0000256" key="5">
    <source>
        <dbReference type="ARBA" id="ARBA00022679"/>
    </source>
</evidence>
<dbReference type="RefSeq" id="WP_052376951.1">
    <property type="nucleotide sequence ID" value="NZ_CP003984.1"/>
</dbReference>
<keyword evidence="11" id="KW-1185">Reference proteome</keyword>
<evidence type="ECO:0000256" key="6">
    <source>
        <dbReference type="ARBA" id="ARBA00031445"/>
    </source>
</evidence>
<dbReference type="GO" id="GO:0009244">
    <property type="term" value="P:lipopolysaccharide core region biosynthetic process"/>
    <property type="evidence" value="ECO:0007669"/>
    <property type="project" value="UniProtKB-UniRule"/>
</dbReference>
<comment type="similarity">
    <text evidence="8">Belongs to the glycosyltransferase group 1 family.</text>
</comment>
<comment type="function">
    <text evidence="1 8">Involved in lipopolysaccharide (LPS) biosynthesis. Catalyzes the transfer of 3-deoxy-D-manno-octulosonate (Kdo) residue(s) from CMP-Kdo to lipid IV(A), the tetraacyldisaccharide-1,4'-bisphosphate precursor of lipid A.</text>
</comment>
<keyword evidence="8" id="KW-0448">Lipopolysaccharide biosynthesis</keyword>
<dbReference type="Proteomes" id="UP000028680">
    <property type="component" value="Chromosome"/>
</dbReference>
<evidence type="ECO:0000256" key="4">
    <source>
        <dbReference type="ARBA" id="ARBA00019077"/>
    </source>
</evidence>
<dbReference type="GO" id="GO:0005886">
    <property type="term" value="C:plasma membrane"/>
    <property type="evidence" value="ECO:0007669"/>
    <property type="project" value="UniProtKB-SubCell"/>
</dbReference>
<evidence type="ECO:0000313" key="11">
    <source>
        <dbReference type="Proteomes" id="UP000028680"/>
    </source>
</evidence>
<dbReference type="GO" id="GO:0043842">
    <property type="term" value="F:Kdo transferase activity"/>
    <property type="evidence" value="ECO:0007669"/>
    <property type="project" value="UniProtKB-EC"/>
</dbReference>
<dbReference type="KEGG" id="ptp:RCA23_c00410"/>
<comment type="subcellular location">
    <subcellularLocation>
        <location evidence="8">Cell membrane</location>
    </subcellularLocation>
</comment>
<dbReference type="Gene3D" id="3.40.50.2000">
    <property type="entry name" value="Glycogen Phosphorylase B"/>
    <property type="match status" value="1"/>
</dbReference>
<dbReference type="InterPro" id="IPR039901">
    <property type="entry name" value="Kdotransferase"/>
</dbReference>
<comment type="catalytic activity">
    <reaction evidence="7 8">
        <text>lipid IVA (E. coli) + CMP-3-deoxy-beta-D-manno-octulosonate = alpha-Kdo-(2-&gt;6)-lipid IVA (E. coli) + CMP + H(+)</text>
        <dbReference type="Rhea" id="RHEA:28066"/>
        <dbReference type="ChEBI" id="CHEBI:15378"/>
        <dbReference type="ChEBI" id="CHEBI:58603"/>
        <dbReference type="ChEBI" id="CHEBI:60364"/>
        <dbReference type="ChEBI" id="CHEBI:60377"/>
        <dbReference type="ChEBI" id="CHEBI:85987"/>
        <dbReference type="EC" id="2.4.99.12"/>
    </reaction>
</comment>